<proteinExistence type="inferred from homology"/>
<dbReference type="PANTHER" id="PTHR34702">
    <property type="entry name" value="NA(+)/H(+) ANTIPORTER SUBUNIT F1"/>
    <property type="match status" value="1"/>
</dbReference>
<evidence type="ECO:0000256" key="2">
    <source>
        <dbReference type="ARBA" id="ARBA00009212"/>
    </source>
</evidence>
<name>A0ABS4KJC8_9FIRM</name>
<keyword evidence="5 8" id="KW-0812">Transmembrane</keyword>
<comment type="similarity">
    <text evidence="2">Belongs to the CPA3 antiporters (TC 2.A.63) subunit F family.</text>
</comment>
<keyword evidence="3" id="KW-0813">Transport</keyword>
<keyword evidence="10" id="KW-1185">Reference proteome</keyword>
<comment type="caution">
    <text evidence="9">The sequence shown here is derived from an EMBL/GenBank/DDBJ whole genome shotgun (WGS) entry which is preliminary data.</text>
</comment>
<evidence type="ECO:0000256" key="1">
    <source>
        <dbReference type="ARBA" id="ARBA00004651"/>
    </source>
</evidence>
<accession>A0ABS4KJC8</accession>
<keyword evidence="6 8" id="KW-1133">Transmembrane helix</keyword>
<evidence type="ECO:0000313" key="10">
    <source>
        <dbReference type="Proteomes" id="UP001314903"/>
    </source>
</evidence>
<dbReference type="RefSeq" id="WP_209660958.1">
    <property type="nucleotide sequence ID" value="NZ_JAGGLI010000017.1"/>
</dbReference>
<sequence length="85" mass="9695">MLEFSMLFISLAIFITLIKFFIGNTVWEKLLALNLISVKVILLICIYAVYKKNPMLLDIGIIYGIIGFLTVIILTRFVIKGGRQK</sequence>
<feature type="transmembrane region" description="Helical" evidence="8">
    <location>
        <begin position="56"/>
        <end position="79"/>
    </location>
</feature>
<evidence type="ECO:0000256" key="8">
    <source>
        <dbReference type="SAM" id="Phobius"/>
    </source>
</evidence>
<evidence type="ECO:0000256" key="3">
    <source>
        <dbReference type="ARBA" id="ARBA00022448"/>
    </source>
</evidence>
<dbReference type="Proteomes" id="UP001314903">
    <property type="component" value="Unassembled WGS sequence"/>
</dbReference>
<reference evidence="9 10" key="1">
    <citation type="submission" date="2021-03" db="EMBL/GenBank/DDBJ databases">
        <title>Genomic Encyclopedia of Type Strains, Phase IV (KMG-IV): sequencing the most valuable type-strain genomes for metagenomic binning, comparative biology and taxonomic classification.</title>
        <authorList>
            <person name="Goeker M."/>
        </authorList>
    </citation>
    <scope>NUCLEOTIDE SEQUENCE [LARGE SCALE GENOMIC DNA]</scope>
    <source>
        <strain evidence="9 10">DSM 27512</strain>
    </source>
</reference>
<evidence type="ECO:0000313" key="9">
    <source>
        <dbReference type="EMBL" id="MBP2027897.1"/>
    </source>
</evidence>
<feature type="transmembrane region" description="Helical" evidence="8">
    <location>
        <begin position="6"/>
        <end position="23"/>
    </location>
</feature>
<evidence type="ECO:0000256" key="7">
    <source>
        <dbReference type="ARBA" id="ARBA00023136"/>
    </source>
</evidence>
<gene>
    <name evidence="9" type="ORF">J2Z35_001695</name>
</gene>
<dbReference type="InterPro" id="IPR007208">
    <property type="entry name" value="MrpF/PhaF-like"/>
</dbReference>
<protein>
    <submittedName>
        <fullName evidence="9">Multicomponent Na+:H+ antiporter subunit F</fullName>
    </submittedName>
</protein>
<keyword evidence="7 8" id="KW-0472">Membrane</keyword>
<dbReference type="PANTHER" id="PTHR34702:SF1">
    <property type="entry name" value="NA(+)_H(+) ANTIPORTER SUBUNIT F"/>
    <property type="match status" value="1"/>
</dbReference>
<organism evidence="9 10">
    <name type="scientific">Acetoanaerobium pronyense</name>
    <dbReference type="NCBI Taxonomy" id="1482736"/>
    <lineage>
        <taxon>Bacteria</taxon>
        <taxon>Bacillati</taxon>
        <taxon>Bacillota</taxon>
        <taxon>Clostridia</taxon>
        <taxon>Peptostreptococcales</taxon>
        <taxon>Filifactoraceae</taxon>
        <taxon>Acetoanaerobium</taxon>
    </lineage>
</organism>
<evidence type="ECO:0000256" key="4">
    <source>
        <dbReference type="ARBA" id="ARBA00022475"/>
    </source>
</evidence>
<feature type="transmembrane region" description="Helical" evidence="8">
    <location>
        <begin position="30"/>
        <end position="50"/>
    </location>
</feature>
<evidence type="ECO:0000256" key="5">
    <source>
        <dbReference type="ARBA" id="ARBA00022692"/>
    </source>
</evidence>
<dbReference type="Pfam" id="PF04066">
    <property type="entry name" value="MrpF_PhaF"/>
    <property type="match status" value="1"/>
</dbReference>
<comment type="subcellular location">
    <subcellularLocation>
        <location evidence="1">Cell membrane</location>
        <topology evidence="1">Multi-pass membrane protein</topology>
    </subcellularLocation>
</comment>
<evidence type="ECO:0000256" key="6">
    <source>
        <dbReference type="ARBA" id="ARBA00022989"/>
    </source>
</evidence>
<dbReference type="EMBL" id="JAGGLI010000017">
    <property type="protein sequence ID" value="MBP2027897.1"/>
    <property type="molecule type" value="Genomic_DNA"/>
</dbReference>
<keyword evidence="4" id="KW-1003">Cell membrane</keyword>